<dbReference type="EMBL" id="JWIN03000013">
    <property type="protein sequence ID" value="KAB1268004.1"/>
    <property type="molecule type" value="Genomic_DNA"/>
</dbReference>
<protein>
    <submittedName>
        <fullName evidence="1">Uncharacterized protein</fullName>
    </submittedName>
</protein>
<accession>A0A5N4D9Z6</accession>
<gene>
    <name evidence="1" type="ORF">Cadr_000013897</name>
</gene>
<evidence type="ECO:0000313" key="2">
    <source>
        <dbReference type="Proteomes" id="UP000299084"/>
    </source>
</evidence>
<organism evidence="1 2">
    <name type="scientific">Camelus dromedarius</name>
    <name type="common">Dromedary</name>
    <name type="synonym">Arabian camel</name>
    <dbReference type="NCBI Taxonomy" id="9838"/>
    <lineage>
        <taxon>Eukaryota</taxon>
        <taxon>Metazoa</taxon>
        <taxon>Chordata</taxon>
        <taxon>Craniata</taxon>
        <taxon>Vertebrata</taxon>
        <taxon>Euteleostomi</taxon>
        <taxon>Mammalia</taxon>
        <taxon>Eutheria</taxon>
        <taxon>Laurasiatheria</taxon>
        <taxon>Artiodactyla</taxon>
        <taxon>Tylopoda</taxon>
        <taxon>Camelidae</taxon>
        <taxon>Camelus</taxon>
    </lineage>
</organism>
<evidence type="ECO:0000313" key="1">
    <source>
        <dbReference type="EMBL" id="KAB1268004.1"/>
    </source>
</evidence>
<sequence length="100" mass="10944">MTFAVTLKISSKEGTRIQASLFLGQNSPPDWLPLQGRCAGKVCTVKEAMTRNGSRHNKKPMTEFSLSEASAQGYGGVRHLTFSPSSTYMFLIGYLKLQVG</sequence>
<reference evidence="1" key="1">
    <citation type="submission" date="2014-12" db="EMBL/GenBank/DDBJ databases">
        <authorList>
            <person name="Fitak R."/>
            <person name="Mohandesan E."/>
            <person name="Burger P.A."/>
            <person name="Jukka C."/>
        </authorList>
    </citation>
    <scope>NUCLEOTIDE SEQUENCE</scope>
    <source>
        <strain evidence="1">Drom800</strain>
        <tissue evidence="1">Blood</tissue>
    </source>
</reference>
<proteinExistence type="predicted"/>
<reference evidence="1 2" key="2">
    <citation type="journal article" date="2019" name="Mol. Ecol. Resour.">
        <title>Improving Illumina assemblies with Hi-C and long reads: an example with the North African dromedary.</title>
        <authorList>
            <person name="Elbers J.P."/>
            <person name="Rogers M.F."/>
            <person name="Perelman P.L."/>
            <person name="Proskuryakova A.A."/>
            <person name="Serdyukova N.A."/>
            <person name="Johnson W.E."/>
            <person name="Horin P."/>
            <person name="Corander J."/>
            <person name="Murphy D."/>
            <person name="Burger P.A."/>
        </authorList>
    </citation>
    <scope>NUCLEOTIDE SEQUENCE [LARGE SCALE GENOMIC DNA]</scope>
    <source>
        <strain evidence="1">Drom800</strain>
        <tissue evidence="1">Blood</tissue>
    </source>
</reference>
<dbReference type="EMBL" id="JWIN03000013">
    <property type="protein sequence ID" value="KAB1268005.1"/>
    <property type="molecule type" value="Genomic_DNA"/>
</dbReference>
<keyword evidence="2" id="KW-1185">Reference proteome</keyword>
<dbReference type="AlphaFoldDB" id="A0A5N4D9Z6"/>
<dbReference type="Proteomes" id="UP000299084">
    <property type="component" value="Unassembled WGS sequence"/>
</dbReference>
<name>A0A5N4D9Z6_CAMDR</name>
<comment type="caution">
    <text evidence="1">The sequence shown here is derived from an EMBL/GenBank/DDBJ whole genome shotgun (WGS) entry which is preliminary data.</text>
</comment>